<dbReference type="Pfam" id="PF13806">
    <property type="entry name" value="Rieske_2"/>
    <property type="match status" value="1"/>
</dbReference>
<dbReference type="EMBL" id="JPQU01000016">
    <property type="protein sequence ID" value="KFE57644.1"/>
    <property type="molecule type" value="Genomic_DNA"/>
</dbReference>
<protein>
    <submittedName>
        <fullName evidence="8">Nitrite reductase</fullName>
    </submittedName>
</protein>
<keyword evidence="3" id="KW-0560">Oxidoreductase</keyword>
<dbReference type="PROSITE" id="PS51296">
    <property type="entry name" value="RIESKE"/>
    <property type="match status" value="1"/>
</dbReference>
<dbReference type="InterPro" id="IPR017881">
    <property type="entry name" value="NirD"/>
</dbReference>
<dbReference type="InterPro" id="IPR036922">
    <property type="entry name" value="Rieske_2Fe-2S_sf"/>
</dbReference>
<comment type="caution">
    <text evidence="8">The sequence shown here is derived from an EMBL/GenBank/DDBJ whole genome shotgun (WGS) entry which is preliminary data.</text>
</comment>
<evidence type="ECO:0000313" key="9">
    <source>
        <dbReference type="Proteomes" id="UP000028631"/>
    </source>
</evidence>
<dbReference type="GO" id="GO:0042128">
    <property type="term" value="P:nitrate assimilation"/>
    <property type="evidence" value="ECO:0007669"/>
    <property type="project" value="UniProtKB-KW"/>
</dbReference>
<dbReference type="AlphaFoldDB" id="A0A085VQD1"/>
<dbReference type="SUPFAM" id="SSF50022">
    <property type="entry name" value="ISP domain"/>
    <property type="match status" value="1"/>
</dbReference>
<accession>A0A085VQD1</accession>
<dbReference type="Gene3D" id="2.102.10.10">
    <property type="entry name" value="Rieske [2Fe-2S] iron-sulphur domain"/>
    <property type="match status" value="1"/>
</dbReference>
<evidence type="ECO:0000259" key="7">
    <source>
        <dbReference type="PROSITE" id="PS51296"/>
    </source>
</evidence>
<evidence type="ECO:0000256" key="6">
    <source>
        <dbReference type="ARBA" id="ARBA00023063"/>
    </source>
</evidence>
<keyword evidence="4" id="KW-0408">Iron</keyword>
<dbReference type="GO" id="GO:0046872">
    <property type="term" value="F:metal ion binding"/>
    <property type="evidence" value="ECO:0007669"/>
    <property type="project" value="UniProtKB-KW"/>
</dbReference>
<dbReference type="PANTHER" id="PTHR40562:SF1">
    <property type="entry name" value="NITRITE REDUCTASE (NADH) SMALL SUBUNIT"/>
    <property type="match status" value="1"/>
</dbReference>
<dbReference type="InterPro" id="IPR017941">
    <property type="entry name" value="Rieske_2Fe-2S"/>
</dbReference>
<keyword evidence="2" id="KW-0479">Metal-binding</keyword>
<keyword evidence="5" id="KW-0411">Iron-sulfur</keyword>
<keyword evidence="9" id="KW-1185">Reference proteome</keyword>
<dbReference type="CDD" id="cd03529">
    <property type="entry name" value="Rieske_NirD"/>
    <property type="match status" value="1"/>
</dbReference>
<sequence length="124" mass="13406">MSGLNAVLTEVNATWRTVCARNDLVPNSGVVAWLDGAQIALFFLPDQEGGGRVYAVDNRDPRSGANIIGRGLIANLANKLVVAAPLYKQHFGLEDGVCVETPDERLRVWPARLRGDHVEVGAQD</sequence>
<dbReference type="InterPro" id="IPR012748">
    <property type="entry name" value="Rieske-like_NirD"/>
</dbReference>
<gene>
    <name evidence="8" type="ORF">IV01_02230</name>
</gene>
<keyword evidence="6" id="KW-0534">Nitrate assimilation</keyword>
<dbReference type="OrthoDB" id="516687at2"/>
<evidence type="ECO:0000256" key="3">
    <source>
        <dbReference type="ARBA" id="ARBA00023002"/>
    </source>
</evidence>
<organism evidence="8 9">
    <name type="scientific">Pseudomonas syringae</name>
    <dbReference type="NCBI Taxonomy" id="317"/>
    <lineage>
        <taxon>Bacteria</taxon>
        <taxon>Pseudomonadati</taxon>
        <taxon>Pseudomonadota</taxon>
        <taxon>Gammaproteobacteria</taxon>
        <taxon>Pseudomonadales</taxon>
        <taxon>Pseudomonadaceae</taxon>
        <taxon>Pseudomonas</taxon>
    </lineage>
</organism>
<dbReference type="RefSeq" id="WP_032625611.1">
    <property type="nucleotide sequence ID" value="NZ_JPQU01000016.1"/>
</dbReference>
<dbReference type="PATRIC" id="fig|317.175.peg.468"/>
<dbReference type="NCBIfam" id="TIGR02378">
    <property type="entry name" value="nirD_assim_sml"/>
    <property type="match status" value="1"/>
</dbReference>
<dbReference type="Proteomes" id="UP000028631">
    <property type="component" value="Unassembled WGS sequence"/>
</dbReference>
<name>A0A085VQD1_PSESX</name>
<feature type="domain" description="Rieske" evidence="7">
    <location>
        <begin position="16"/>
        <end position="120"/>
    </location>
</feature>
<dbReference type="GO" id="GO:0051537">
    <property type="term" value="F:2 iron, 2 sulfur cluster binding"/>
    <property type="evidence" value="ECO:0007669"/>
    <property type="project" value="UniProtKB-KW"/>
</dbReference>
<evidence type="ECO:0000313" key="8">
    <source>
        <dbReference type="EMBL" id="KFE57644.1"/>
    </source>
</evidence>
<reference evidence="8 9" key="1">
    <citation type="submission" date="2014-07" db="EMBL/GenBank/DDBJ databases">
        <title>Draft Genome Sequences of Environmental Pseudomonas syringae strains.</title>
        <authorList>
            <person name="Baltrus D.A."/>
            <person name="Berge O."/>
            <person name="Morris C."/>
        </authorList>
    </citation>
    <scope>NUCLEOTIDE SEQUENCE [LARGE SCALE GENOMIC DNA]</scope>
    <source>
        <strain evidence="8 9">GAW0119</strain>
    </source>
</reference>
<proteinExistence type="predicted"/>
<dbReference type="GO" id="GO:0008942">
    <property type="term" value="F:nitrite reductase [NAD(P)H] activity"/>
    <property type="evidence" value="ECO:0007669"/>
    <property type="project" value="InterPro"/>
</dbReference>
<dbReference type="PROSITE" id="PS51300">
    <property type="entry name" value="NIRD"/>
    <property type="match status" value="1"/>
</dbReference>
<keyword evidence="1" id="KW-0001">2Fe-2S</keyword>
<evidence type="ECO:0000256" key="1">
    <source>
        <dbReference type="ARBA" id="ARBA00022714"/>
    </source>
</evidence>
<evidence type="ECO:0000256" key="5">
    <source>
        <dbReference type="ARBA" id="ARBA00023014"/>
    </source>
</evidence>
<dbReference type="PANTHER" id="PTHR40562">
    <property type="match status" value="1"/>
</dbReference>
<evidence type="ECO:0000256" key="2">
    <source>
        <dbReference type="ARBA" id="ARBA00022723"/>
    </source>
</evidence>
<evidence type="ECO:0000256" key="4">
    <source>
        <dbReference type="ARBA" id="ARBA00023004"/>
    </source>
</evidence>